<proteinExistence type="predicted"/>
<reference evidence="4" key="1">
    <citation type="submission" date="2016-06" db="UniProtKB">
        <authorList>
            <consortium name="WormBaseParasite"/>
        </authorList>
    </citation>
    <scope>IDENTIFICATION</scope>
</reference>
<reference evidence="2 3" key="2">
    <citation type="submission" date="2018-11" db="EMBL/GenBank/DDBJ databases">
        <authorList>
            <consortium name="Pathogen Informatics"/>
        </authorList>
    </citation>
    <scope>NUCLEOTIDE SEQUENCE [LARGE SCALE GENOMIC DNA]</scope>
</reference>
<evidence type="ECO:0000313" key="2">
    <source>
        <dbReference type="EMBL" id="VDN49991.1"/>
    </source>
</evidence>
<feature type="region of interest" description="Disordered" evidence="1">
    <location>
        <begin position="1"/>
        <end position="57"/>
    </location>
</feature>
<feature type="compositionally biased region" description="Polar residues" evidence="1">
    <location>
        <begin position="11"/>
        <end position="21"/>
    </location>
</feature>
<protein>
    <submittedName>
        <fullName evidence="2 4">Uncharacterized protein</fullName>
    </submittedName>
</protein>
<evidence type="ECO:0000313" key="4">
    <source>
        <dbReference type="WBParaSite" id="GPUH_0002715201-mRNA-1"/>
    </source>
</evidence>
<evidence type="ECO:0000256" key="1">
    <source>
        <dbReference type="SAM" id="MobiDB-lite"/>
    </source>
</evidence>
<keyword evidence="3" id="KW-1185">Reference proteome</keyword>
<name>A0A183F1N1_9BILA</name>
<feature type="compositionally biased region" description="Basic residues" evidence="1">
    <location>
        <begin position="35"/>
        <end position="57"/>
    </location>
</feature>
<gene>
    <name evidence="2" type="ORF">GPUH_LOCUS27122</name>
</gene>
<accession>A0A183F1N1</accession>
<organism evidence="4">
    <name type="scientific">Gongylonema pulchrum</name>
    <dbReference type="NCBI Taxonomy" id="637853"/>
    <lineage>
        <taxon>Eukaryota</taxon>
        <taxon>Metazoa</taxon>
        <taxon>Ecdysozoa</taxon>
        <taxon>Nematoda</taxon>
        <taxon>Chromadorea</taxon>
        <taxon>Rhabditida</taxon>
        <taxon>Spirurina</taxon>
        <taxon>Spiruromorpha</taxon>
        <taxon>Spiruroidea</taxon>
        <taxon>Gongylonematidae</taxon>
        <taxon>Gongylonema</taxon>
    </lineage>
</organism>
<feature type="region of interest" description="Disordered" evidence="1">
    <location>
        <begin position="92"/>
        <end position="112"/>
    </location>
</feature>
<dbReference type="WBParaSite" id="GPUH_0002715201-mRNA-1">
    <property type="protein sequence ID" value="GPUH_0002715201-mRNA-1"/>
    <property type="gene ID" value="GPUH_0002715201"/>
</dbReference>
<dbReference type="AlphaFoldDB" id="A0A183F1N1"/>
<feature type="compositionally biased region" description="Basic and acidic residues" evidence="1">
    <location>
        <begin position="93"/>
        <end position="112"/>
    </location>
</feature>
<dbReference type="EMBL" id="UYRT01119675">
    <property type="protein sequence ID" value="VDN49991.1"/>
    <property type="molecule type" value="Genomic_DNA"/>
</dbReference>
<dbReference type="Proteomes" id="UP000271098">
    <property type="component" value="Unassembled WGS sequence"/>
</dbReference>
<sequence length="112" mass="13207">MEARLLDQFMRKNSSRTPKSQSGDKLRSTPQRSCFGRRKGNTRNRKNNGKKHRTQKRKRWICMNKREAFDAKIFQRPISLLYPLEVNEEDISEDKNEVVTGGKREGHDKKTT</sequence>
<evidence type="ECO:0000313" key="3">
    <source>
        <dbReference type="Proteomes" id="UP000271098"/>
    </source>
</evidence>